<comment type="caution">
    <text evidence="2">The sequence shown here is derived from an EMBL/GenBank/DDBJ whole genome shotgun (WGS) entry which is preliminary data.</text>
</comment>
<gene>
    <name evidence="2" type="ORF">ACFOYY_27705</name>
</gene>
<evidence type="ECO:0000313" key="2">
    <source>
        <dbReference type="EMBL" id="MFC3983946.1"/>
    </source>
</evidence>
<dbReference type="RefSeq" id="WP_352009880.1">
    <property type="nucleotide sequence ID" value="NZ_JBHSBC010000032.1"/>
</dbReference>
<reference evidence="3" key="1">
    <citation type="journal article" date="2019" name="Int. J. Syst. Evol. Microbiol.">
        <title>The Global Catalogue of Microorganisms (GCM) 10K type strain sequencing project: providing services to taxonomists for standard genome sequencing and annotation.</title>
        <authorList>
            <consortium name="The Broad Institute Genomics Platform"/>
            <consortium name="The Broad Institute Genome Sequencing Center for Infectious Disease"/>
            <person name="Wu L."/>
            <person name="Ma J."/>
        </authorList>
    </citation>
    <scope>NUCLEOTIDE SEQUENCE [LARGE SCALE GENOMIC DNA]</scope>
    <source>
        <strain evidence="3">TBRC 7912</strain>
    </source>
</reference>
<organism evidence="2 3">
    <name type="scientific">Streptosporangium jomthongense</name>
    <dbReference type="NCBI Taxonomy" id="1193683"/>
    <lineage>
        <taxon>Bacteria</taxon>
        <taxon>Bacillati</taxon>
        <taxon>Actinomycetota</taxon>
        <taxon>Actinomycetes</taxon>
        <taxon>Streptosporangiales</taxon>
        <taxon>Streptosporangiaceae</taxon>
        <taxon>Streptosporangium</taxon>
    </lineage>
</organism>
<name>A0ABV8F7T8_9ACTN</name>
<dbReference type="EMBL" id="JBHSBC010000032">
    <property type="protein sequence ID" value="MFC3983946.1"/>
    <property type="molecule type" value="Genomic_DNA"/>
</dbReference>
<proteinExistence type="predicted"/>
<keyword evidence="3" id="KW-1185">Reference proteome</keyword>
<dbReference type="InterPro" id="IPR032716">
    <property type="entry name" value="ACC_epsilon"/>
</dbReference>
<feature type="compositionally biased region" description="Low complexity" evidence="1">
    <location>
        <begin position="30"/>
        <end position="43"/>
    </location>
</feature>
<dbReference type="Pfam" id="PF13822">
    <property type="entry name" value="ACC_epsilon"/>
    <property type="match status" value="1"/>
</dbReference>
<evidence type="ECO:0000313" key="3">
    <source>
        <dbReference type="Proteomes" id="UP001595698"/>
    </source>
</evidence>
<evidence type="ECO:0000256" key="1">
    <source>
        <dbReference type="SAM" id="MobiDB-lite"/>
    </source>
</evidence>
<feature type="region of interest" description="Disordered" evidence="1">
    <location>
        <begin position="30"/>
        <end position="80"/>
    </location>
</feature>
<accession>A0ABV8F7T8</accession>
<sequence>MTATPILVVRGEAGAEELAALAVVLLALGRRGTPGATPPGEGASRPVPWSEGLDGYRPPGSWASGEHPSWAGLPRESRHP</sequence>
<protein>
    <submittedName>
        <fullName evidence="2">Acyl-CoA carboxylase epsilon subunit</fullName>
    </submittedName>
</protein>
<dbReference type="Proteomes" id="UP001595698">
    <property type="component" value="Unassembled WGS sequence"/>
</dbReference>